<dbReference type="RefSeq" id="WP_088526611.1">
    <property type="nucleotide sequence ID" value="NZ_NGUO01000002.1"/>
</dbReference>
<evidence type="ECO:0000256" key="4">
    <source>
        <dbReference type="ARBA" id="ARBA00022679"/>
    </source>
</evidence>
<accession>A0A254Q120</accession>
<dbReference type="Proteomes" id="UP000198104">
    <property type="component" value="Unassembled WGS sequence"/>
</dbReference>
<name>A0A254Q120_9BURK</name>
<proteinExistence type="predicted"/>
<dbReference type="OrthoDB" id="8524027at2"/>
<reference evidence="7 8" key="1">
    <citation type="submission" date="2017-05" db="EMBL/GenBank/DDBJ databases">
        <title>Polynucleobacter sp. MWH-K35W1 isolated from the permanently anoxic monimolimnion of a meromictic lake.</title>
        <authorList>
            <person name="Hahn M.W."/>
        </authorList>
    </citation>
    <scope>NUCLEOTIDE SEQUENCE [LARGE SCALE GENOMIC DNA]</scope>
    <source>
        <strain evidence="7 8">MWH-K35W1</strain>
    </source>
</reference>
<comment type="caution">
    <text evidence="7">The sequence shown here is derived from an EMBL/GenBank/DDBJ whole genome shotgun (WGS) entry which is preliminary data.</text>
</comment>
<keyword evidence="6" id="KW-0012">Acyltransferase</keyword>
<dbReference type="Pfam" id="PF03279">
    <property type="entry name" value="Lip_A_acyltrans"/>
    <property type="match status" value="1"/>
</dbReference>
<dbReference type="EMBL" id="NGUO01000002">
    <property type="protein sequence ID" value="OWS72509.1"/>
    <property type="molecule type" value="Genomic_DNA"/>
</dbReference>
<keyword evidence="5" id="KW-0472">Membrane</keyword>
<dbReference type="AlphaFoldDB" id="A0A254Q120"/>
<keyword evidence="8" id="KW-1185">Reference proteome</keyword>
<evidence type="ECO:0000256" key="2">
    <source>
        <dbReference type="ARBA" id="ARBA00022475"/>
    </source>
</evidence>
<dbReference type="GO" id="GO:0016746">
    <property type="term" value="F:acyltransferase activity"/>
    <property type="evidence" value="ECO:0007669"/>
    <property type="project" value="UniProtKB-KW"/>
</dbReference>
<dbReference type="CDD" id="cd07984">
    <property type="entry name" value="LPLAT_LABLAT-like"/>
    <property type="match status" value="1"/>
</dbReference>
<evidence type="ECO:0000256" key="6">
    <source>
        <dbReference type="ARBA" id="ARBA00023315"/>
    </source>
</evidence>
<keyword evidence="3" id="KW-0997">Cell inner membrane</keyword>
<evidence type="ECO:0000256" key="5">
    <source>
        <dbReference type="ARBA" id="ARBA00023136"/>
    </source>
</evidence>
<protein>
    <recommendedName>
        <fullName evidence="9">Lipid A biosynthesis acyltransferase</fullName>
    </recommendedName>
</protein>
<sequence>MLYFILRLFSSLPLAALQISGAGVGLMIYLCSHRYRARLNKNHHSAADYSGFKLTPWRVAAESGMMFADTLWIWGHPKSSINKATIENLDQIIELSKNGNGLIVLASHLGGFEIVPRIFAEHMRATVMYRPARKRWVNELMLKSRKHSRMEFVEANIGGVRQIKRALARGEVVGILADQVPSVGDGVWAKFFNQYAYTTSFPVKLARQANVATIFVGAERLGLGKGWMIKSRLMPQAFPECLVEACTEMNEYFEDMIVSRPHQYLWSYNRYKHPAGAERAPLG</sequence>
<dbReference type="InterPro" id="IPR004960">
    <property type="entry name" value="LipA_acyltrans"/>
</dbReference>
<evidence type="ECO:0000313" key="7">
    <source>
        <dbReference type="EMBL" id="OWS72509.1"/>
    </source>
</evidence>
<comment type="subcellular location">
    <subcellularLocation>
        <location evidence="1">Cell inner membrane</location>
    </subcellularLocation>
</comment>
<dbReference type="GO" id="GO:0009247">
    <property type="term" value="P:glycolipid biosynthetic process"/>
    <property type="evidence" value="ECO:0007669"/>
    <property type="project" value="UniProtKB-ARBA"/>
</dbReference>
<dbReference type="PANTHER" id="PTHR30606:SF10">
    <property type="entry name" value="PHOSPHATIDYLINOSITOL MANNOSIDE ACYLTRANSFERASE"/>
    <property type="match status" value="1"/>
</dbReference>
<evidence type="ECO:0000256" key="1">
    <source>
        <dbReference type="ARBA" id="ARBA00004533"/>
    </source>
</evidence>
<gene>
    <name evidence="7" type="ORF">CBI30_01715</name>
</gene>
<evidence type="ECO:0000313" key="8">
    <source>
        <dbReference type="Proteomes" id="UP000198104"/>
    </source>
</evidence>
<dbReference type="GO" id="GO:0005886">
    <property type="term" value="C:plasma membrane"/>
    <property type="evidence" value="ECO:0007669"/>
    <property type="project" value="UniProtKB-SubCell"/>
</dbReference>
<evidence type="ECO:0008006" key="9">
    <source>
        <dbReference type="Google" id="ProtNLM"/>
    </source>
</evidence>
<dbReference type="PANTHER" id="PTHR30606">
    <property type="entry name" value="LIPID A BIOSYNTHESIS LAUROYL ACYLTRANSFERASE"/>
    <property type="match status" value="1"/>
</dbReference>
<keyword evidence="2" id="KW-1003">Cell membrane</keyword>
<organism evidence="7 8">
    <name type="scientific">Polynucleobacter aenigmaticus</name>
    <dbReference type="NCBI Taxonomy" id="1743164"/>
    <lineage>
        <taxon>Bacteria</taxon>
        <taxon>Pseudomonadati</taxon>
        <taxon>Pseudomonadota</taxon>
        <taxon>Betaproteobacteria</taxon>
        <taxon>Burkholderiales</taxon>
        <taxon>Burkholderiaceae</taxon>
        <taxon>Polynucleobacter</taxon>
    </lineage>
</organism>
<keyword evidence="4" id="KW-0808">Transferase</keyword>
<evidence type="ECO:0000256" key="3">
    <source>
        <dbReference type="ARBA" id="ARBA00022519"/>
    </source>
</evidence>